<evidence type="ECO:0000313" key="3">
    <source>
        <dbReference type="Proteomes" id="UP000237662"/>
    </source>
</evidence>
<dbReference type="InterPro" id="IPR026444">
    <property type="entry name" value="Secre_tail"/>
</dbReference>
<dbReference type="RefSeq" id="WP_170067662.1">
    <property type="nucleotide sequence ID" value="NZ_PTJC01000006.1"/>
</dbReference>
<evidence type="ECO:0000256" key="1">
    <source>
        <dbReference type="SAM" id="SignalP"/>
    </source>
</evidence>
<keyword evidence="1" id="KW-0732">Signal</keyword>
<sequence>MNLRFLLPALALLPSLLSATHNRAGEIIVRATGCGTASDPLTACATVITYTDVAQTEVDRDSMLLNWGDGAQEMIRRTSIRPTATPGIQRNEYRMCHRYPSFGRYELSFQDVNRVRNVRNIGAPSVNIPFSVLTSFALVDPTLNGCNNSPELTQDPVDNGCIGSVWTHNPGAFDVDGDSLAFEFTTPTVGPGIPIPSYVLPDRIDGGNGSLQIDPRTGQITWDTPTVPGEYTLAYLVKSFRNGIPLDTLLRDMQVFIDDCANAPPVIESVREAIHVVAGEVVAFEVVATAPVSEDQQVKLTAGGRPFQLANNPATFLSEEVDEQPDRIRKTFRWATTTADISNQAYFVVLRAEDNGPPALATLRTVSINVVAPPPTNLPTDYQLFRPGVQYLYENPDFRSRTYGFDSQFYGVRLDSLGCGDLYGSLEEVQVADGICVVKVPSPFGYRVCQTPDSTVMHFGPGSQLVLYHSAAVGTRWLARDSAGTDLYAEVLSVTPATVLGMTDTLKSIGFFSEDGEVVGPTVTIGKRTGLVDGSRFYRIGQAGSPLTLAGVSEPALGVQLPSASSYGLAQVGDTFQIAASNPGYLGEPFVGRGGFAASFATVVILTVDSSRAGEYSYEVTADLYRVEQGLTVPFALDTVFTFAHSRLPAEMVRQPGARRDSNTSGSETSDVLKGFRDSCGLFRQRLSTFARFQGNDACGFDEAGLDATPGPVYVEDVPFHLDSINTQSGPQAVTLQYLGSDSHRCGTYLRQADILLSDKTPLGFDGIPIEIYPNPTSDQLTVTLPTSVGPYDLALYHISGRRLQTVRGVRDGHTLSLGDLPAGGYLLVVSDKGRPVARRRVMVR</sequence>
<name>A0A2S6I221_9BACT</name>
<proteinExistence type="predicted"/>
<dbReference type="NCBIfam" id="TIGR04183">
    <property type="entry name" value="Por_Secre_tail"/>
    <property type="match status" value="1"/>
</dbReference>
<feature type="signal peptide" evidence="1">
    <location>
        <begin position="1"/>
        <end position="24"/>
    </location>
</feature>
<protein>
    <submittedName>
        <fullName evidence="2">Putative secreted protein (Por secretion system target)</fullName>
    </submittedName>
</protein>
<dbReference type="AlphaFoldDB" id="A0A2S6I221"/>
<organism evidence="2 3">
    <name type="scientific">Neolewinella xylanilytica</name>
    <dbReference type="NCBI Taxonomy" id="1514080"/>
    <lineage>
        <taxon>Bacteria</taxon>
        <taxon>Pseudomonadati</taxon>
        <taxon>Bacteroidota</taxon>
        <taxon>Saprospiria</taxon>
        <taxon>Saprospirales</taxon>
        <taxon>Lewinellaceae</taxon>
        <taxon>Neolewinella</taxon>
    </lineage>
</organism>
<evidence type="ECO:0000313" key="2">
    <source>
        <dbReference type="EMBL" id="PPK85225.1"/>
    </source>
</evidence>
<feature type="chain" id="PRO_5015591546" evidence="1">
    <location>
        <begin position="25"/>
        <end position="845"/>
    </location>
</feature>
<accession>A0A2S6I221</accession>
<dbReference type="EMBL" id="PTJC01000006">
    <property type="protein sequence ID" value="PPK85225.1"/>
    <property type="molecule type" value="Genomic_DNA"/>
</dbReference>
<comment type="caution">
    <text evidence="2">The sequence shown here is derived from an EMBL/GenBank/DDBJ whole genome shotgun (WGS) entry which is preliminary data.</text>
</comment>
<dbReference type="Proteomes" id="UP000237662">
    <property type="component" value="Unassembled WGS sequence"/>
</dbReference>
<reference evidence="2 3" key="1">
    <citation type="submission" date="2018-02" db="EMBL/GenBank/DDBJ databases">
        <title>Genomic Encyclopedia of Archaeal and Bacterial Type Strains, Phase II (KMG-II): from individual species to whole genera.</title>
        <authorList>
            <person name="Goeker M."/>
        </authorList>
    </citation>
    <scope>NUCLEOTIDE SEQUENCE [LARGE SCALE GENOMIC DNA]</scope>
    <source>
        <strain evidence="2 3">DSM 29526</strain>
    </source>
</reference>
<keyword evidence="3" id="KW-1185">Reference proteome</keyword>
<gene>
    <name evidence="2" type="ORF">CLV84_2117</name>
</gene>